<dbReference type="EMBL" id="AMQN01016684">
    <property type="status" value="NOT_ANNOTATED_CDS"/>
    <property type="molecule type" value="Genomic_DNA"/>
</dbReference>
<name>R7VLP8_CAPTE</name>
<gene>
    <name evidence="2" type="ORF">CAPTEDRAFT_38259</name>
</gene>
<dbReference type="InterPro" id="IPR000421">
    <property type="entry name" value="FA58C"/>
</dbReference>
<dbReference type="OMA" id="MSHAFRY"/>
<reference evidence="2 4" key="2">
    <citation type="journal article" date="2013" name="Nature">
        <title>Insights into bilaterian evolution from three spiralian genomes.</title>
        <authorList>
            <person name="Simakov O."/>
            <person name="Marletaz F."/>
            <person name="Cho S.J."/>
            <person name="Edsinger-Gonzales E."/>
            <person name="Havlak P."/>
            <person name="Hellsten U."/>
            <person name="Kuo D.H."/>
            <person name="Larsson T."/>
            <person name="Lv J."/>
            <person name="Arendt D."/>
            <person name="Savage R."/>
            <person name="Osoegawa K."/>
            <person name="de Jong P."/>
            <person name="Grimwood J."/>
            <person name="Chapman J.A."/>
            <person name="Shapiro H."/>
            <person name="Aerts A."/>
            <person name="Otillar R.P."/>
            <person name="Terry A.Y."/>
            <person name="Boore J.L."/>
            <person name="Grigoriev I.V."/>
            <person name="Lindberg D.R."/>
            <person name="Seaver E.C."/>
            <person name="Weisblat D.A."/>
            <person name="Putnam N.H."/>
            <person name="Rokhsar D.S."/>
        </authorList>
    </citation>
    <scope>NUCLEOTIDE SEQUENCE</scope>
    <source>
        <strain evidence="2 4">I ESC-2004</strain>
    </source>
</reference>
<dbReference type="PANTHER" id="PTHR24543">
    <property type="entry name" value="MULTICOPPER OXIDASE-RELATED"/>
    <property type="match status" value="1"/>
</dbReference>
<organism evidence="2">
    <name type="scientific">Capitella teleta</name>
    <name type="common">Polychaete worm</name>
    <dbReference type="NCBI Taxonomy" id="283909"/>
    <lineage>
        <taxon>Eukaryota</taxon>
        <taxon>Metazoa</taxon>
        <taxon>Spiralia</taxon>
        <taxon>Lophotrochozoa</taxon>
        <taxon>Annelida</taxon>
        <taxon>Polychaeta</taxon>
        <taxon>Sedentaria</taxon>
        <taxon>Scolecida</taxon>
        <taxon>Capitellidae</taxon>
        <taxon>Capitella</taxon>
    </lineage>
</organism>
<dbReference type="PANTHER" id="PTHR24543:SF335">
    <property type="entry name" value="EGF-LIKE REPEAT AND DISCOIDIN I-LIKE DOMAIN-CONTAINING PROTEIN 3"/>
    <property type="match status" value="1"/>
</dbReference>
<protein>
    <recommendedName>
        <fullName evidence="1">F5/8 type C domain-containing protein</fullName>
    </recommendedName>
</protein>
<dbReference type="Pfam" id="PF00754">
    <property type="entry name" value="F5_F8_type_C"/>
    <property type="match status" value="1"/>
</dbReference>
<reference evidence="4" key="1">
    <citation type="submission" date="2012-12" db="EMBL/GenBank/DDBJ databases">
        <authorList>
            <person name="Hellsten U."/>
            <person name="Grimwood J."/>
            <person name="Chapman J.A."/>
            <person name="Shapiro H."/>
            <person name="Aerts A."/>
            <person name="Otillar R.P."/>
            <person name="Terry A.Y."/>
            <person name="Boore J.L."/>
            <person name="Simakov O."/>
            <person name="Marletaz F."/>
            <person name="Cho S.-J."/>
            <person name="Edsinger-Gonzales E."/>
            <person name="Havlak P."/>
            <person name="Kuo D.-H."/>
            <person name="Larsson T."/>
            <person name="Lv J."/>
            <person name="Arendt D."/>
            <person name="Savage R."/>
            <person name="Osoegawa K."/>
            <person name="de Jong P."/>
            <person name="Lindberg D.R."/>
            <person name="Seaver E.C."/>
            <person name="Weisblat D.A."/>
            <person name="Putnam N.H."/>
            <person name="Grigoriev I.V."/>
            <person name="Rokhsar D.S."/>
        </authorList>
    </citation>
    <scope>NUCLEOTIDE SEQUENCE</scope>
    <source>
        <strain evidence="4">I ESC-2004</strain>
    </source>
</reference>
<dbReference type="PROSITE" id="PS50022">
    <property type="entry name" value="FA58C_3"/>
    <property type="match status" value="1"/>
</dbReference>
<sequence length="113" mass="12719">GGGWTPKSDDFNPHISFTFTAIMNVTSVITQGHSMRDEWVTKYTVSYQREHDDVYRWVTDAHGDIIVFEGNTDRGSEVENALSESGIVARVIRVHSKQHHDAASMRVELLGCL</sequence>
<dbReference type="SUPFAM" id="SSF49785">
    <property type="entry name" value="Galactose-binding domain-like"/>
    <property type="match status" value="1"/>
</dbReference>
<dbReference type="EnsemblMetazoa" id="CapteT38259">
    <property type="protein sequence ID" value="CapteP38259"/>
    <property type="gene ID" value="CapteG38259"/>
</dbReference>
<dbReference type="AlphaFoldDB" id="R7VLP8"/>
<dbReference type="InterPro" id="IPR008979">
    <property type="entry name" value="Galactose-bd-like_sf"/>
</dbReference>
<dbReference type="HOGENOM" id="CLU_030066_5_0_1"/>
<proteinExistence type="predicted"/>
<evidence type="ECO:0000313" key="4">
    <source>
        <dbReference type="Proteomes" id="UP000014760"/>
    </source>
</evidence>
<dbReference type="STRING" id="283909.R7VLP8"/>
<dbReference type="OrthoDB" id="5983296at2759"/>
<dbReference type="EMBL" id="KB292310">
    <property type="protein sequence ID" value="ELU17785.1"/>
    <property type="molecule type" value="Genomic_DNA"/>
</dbReference>
<evidence type="ECO:0000313" key="3">
    <source>
        <dbReference type="EnsemblMetazoa" id="CapteP38259"/>
    </source>
</evidence>
<dbReference type="Proteomes" id="UP000014760">
    <property type="component" value="Unassembled WGS sequence"/>
</dbReference>
<reference evidence="3" key="3">
    <citation type="submission" date="2015-06" db="UniProtKB">
        <authorList>
            <consortium name="EnsemblMetazoa"/>
        </authorList>
    </citation>
    <scope>IDENTIFICATION</scope>
</reference>
<dbReference type="Gene3D" id="2.60.120.260">
    <property type="entry name" value="Galactose-binding domain-like"/>
    <property type="match status" value="1"/>
</dbReference>
<keyword evidence="4" id="KW-1185">Reference proteome</keyword>
<evidence type="ECO:0000313" key="2">
    <source>
        <dbReference type="EMBL" id="ELU17785.1"/>
    </source>
</evidence>
<accession>R7VLP8</accession>
<evidence type="ECO:0000259" key="1">
    <source>
        <dbReference type="PROSITE" id="PS50022"/>
    </source>
</evidence>
<feature type="non-terminal residue" evidence="2">
    <location>
        <position position="1"/>
    </location>
</feature>
<feature type="domain" description="F5/8 type C" evidence="1">
    <location>
        <begin position="1"/>
        <end position="112"/>
    </location>
</feature>
<feature type="non-terminal residue" evidence="2">
    <location>
        <position position="113"/>
    </location>
</feature>